<name>A0A356LIU2_9BURK</name>
<sequence length="69" mass="6713">GKGVLVFAAAGDGGASVGVGAFVVASAEAPRALVAAAWSLPQAALNANASTCISRVRLCGLTVAWRGMV</sequence>
<dbReference type="EMBL" id="DOEK01000030">
    <property type="protein sequence ID" value="HBP30832.1"/>
    <property type="molecule type" value="Genomic_DNA"/>
</dbReference>
<gene>
    <name evidence="1" type="ORF">DD666_15600</name>
</gene>
<proteinExistence type="predicted"/>
<reference evidence="1 2" key="1">
    <citation type="journal article" date="2018" name="Nat. Biotechnol.">
        <title>A standardized bacterial taxonomy based on genome phylogeny substantially revises the tree of life.</title>
        <authorList>
            <person name="Parks D.H."/>
            <person name="Chuvochina M."/>
            <person name="Waite D.W."/>
            <person name="Rinke C."/>
            <person name="Skarshewski A."/>
            <person name="Chaumeil P.A."/>
            <person name="Hugenholtz P."/>
        </authorList>
    </citation>
    <scope>NUCLEOTIDE SEQUENCE [LARGE SCALE GENOMIC DNA]</scope>
    <source>
        <strain evidence="1">UBA10707</strain>
    </source>
</reference>
<comment type="caution">
    <text evidence="1">The sequence shown here is derived from an EMBL/GenBank/DDBJ whole genome shotgun (WGS) entry which is preliminary data.</text>
</comment>
<accession>A0A356LIU2</accession>
<evidence type="ECO:0000313" key="1">
    <source>
        <dbReference type="EMBL" id="HBP30832.1"/>
    </source>
</evidence>
<organism evidence="1 2">
    <name type="scientific">Advenella kashmirensis</name>
    <dbReference type="NCBI Taxonomy" id="310575"/>
    <lineage>
        <taxon>Bacteria</taxon>
        <taxon>Pseudomonadati</taxon>
        <taxon>Pseudomonadota</taxon>
        <taxon>Betaproteobacteria</taxon>
        <taxon>Burkholderiales</taxon>
        <taxon>Alcaligenaceae</taxon>
    </lineage>
</organism>
<protein>
    <submittedName>
        <fullName evidence="1">Uncharacterized protein</fullName>
    </submittedName>
</protein>
<dbReference type="AlphaFoldDB" id="A0A356LIU2"/>
<dbReference type="Proteomes" id="UP000264036">
    <property type="component" value="Unassembled WGS sequence"/>
</dbReference>
<feature type="non-terminal residue" evidence="1">
    <location>
        <position position="1"/>
    </location>
</feature>
<evidence type="ECO:0000313" key="2">
    <source>
        <dbReference type="Proteomes" id="UP000264036"/>
    </source>
</evidence>